<comment type="caution">
    <text evidence="2">The sequence shown here is derived from an EMBL/GenBank/DDBJ whole genome shotgun (WGS) entry which is preliminary data.</text>
</comment>
<dbReference type="Proteomes" id="UP001328107">
    <property type="component" value="Unassembled WGS sequence"/>
</dbReference>
<dbReference type="EMBL" id="BTRK01000005">
    <property type="protein sequence ID" value="GMR51561.1"/>
    <property type="molecule type" value="Genomic_DNA"/>
</dbReference>
<dbReference type="AlphaFoldDB" id="A0AAN5CV37"/>
<sequence length="139" mass="15452">MYSLAQKRRDQTRNSNGRMEPHLATTTSSPKSSGNQAAIAYAWTPRRSRGSGSTLTAMRNSRTHAFEILSPSKIPFAPVRTTTKVKSSPRPAFRSLPTLPATTSLLCRRGRKWRLRSSRSRRTNAVTRSSSMMATLAEV</sequence>
<feature type="region of interest" description="Disordered" evidence="1">
    <location>
        <begin position="118"/>
        <end position="139"/>
    </location>
</feature>
<accession>A0AAN5CV37</accession>
<feature type="compositionally biased region" description="Polar residues" evidence="1">
    <location>
        <begin position="24"/>
        <end position="36"/>
    </location>
</feature>
<reference evidence="3" key="1">
    <citation type="submission" date="2022-10" db="EMBL/GenBank/DDBJ databases">
        <title>Genome assembly of Pristionchus species.</title>
        <authorList>
            <person name="Yoshida K."/>
            <person name="Sommer R.J."/>
        </authorList>
    </citation>
    <scope>NUCLEOTIDE SEQUENCE [LARGE SCALE GENOMIC DNA]</scope>
    <source>
        <strain evidence="3">RS5460</strain>
    </source>
</reference>
<feature type="region of interest" description="Disordered" evidence="1">
    <location>
        <begin position="1"/>
        <end position="37"/>
    </location>
</feature>
<evidence type="ECO:0000313" key="3">
    <source>
        <dbReference type="Proteomes" id="UP001328107"/>
    </source>
</evidence>
<evidence type="ECO:0000256" key="1">
    <source>
        <dbReference type="SAM" id="MobiDB-lite"/>
    </source>
</evidence>
<feature type="compositionally biased region" description="Polar residues" evidence="1">
    <location>
        <begin position="123"/>
        <end position="133"/>
    </location>
</feature>
<keyword evidence="3" id="KW-1185">Reference proteome</keyword>
<evidence type="ECO:0000313" key="2">
    <source>
        <dbReference type="EMBL" id="GMR51561.1"/>
    </source>
</evidence>
<protein>
    <submittedName>
        <fullName evidence="2">Uncharacterized protein</fullName>
    </submittedName>
</protein>
<name>A0AAN5CV37_9BILA</name>
<gene>
    <name evidence="2" type="ORF">PMAYCL1PPCAC_21756</name>
</gene>
<organism evidence="2 3">
    <name type="scientific">Pristionchus mayeri</name>
    <dbReference type="NCBI Taxonomy" id="1317129"/>
    <lineage>
        <taxon>Eukaryota</taxon>
        <taxon>Metazoa</taxon>
        <taxon>Ecdysozoa</taxon>
        <taxon>Nematoda</taxon>
        <taxon>Chromadorea</taxon>
        <taxon>Rhabditida</taxon>
        <taxon>Rhabditina</taxon>
        <taxon>Diplogasteromorpha</taxon>
        <taxon>Diplogasteroidea</taxon>
        <taxon>Neodiplogasteridae</taxon>
        <taxon>Pristionchus</taxon>
    </lineage>
</organism>
<proteinExistence type="predicted"/>